<evidence type="ECO:0000313" key="6">
    <source>
        <dbReference type="EMBL" id="GMR48689.1"/>
    </source>
</evidence>
<dbReference type="Proteomes" id="UP001328107">
    <property type="component" value="Unassembled WGS sequence"/>
</dbReference>
<dbReference type="Pfam" id="PF01060">
    <property type="entry name" value="TTR-52"/>
    <property type="match status" value="1"/>
</dbReference>
<protein>
    <submittedName>
        <fullName evidence="6">Uncharacterized protein</fullName>
    </submittedName>
</protein>
<keyword evidence="5" id="KW-1133">Transmembrane helix</keyword>
<gene>
    <name evidence="6" type="ORF">PMAYCL1PPCAC_18884</name>
</gene>
<evidence type="ECO:0000256" key="1">
    <source>
        <dbReference type="ARBA" id="ARBA00004613"/>
    </source>
</evidence>
<evidence type="ECO:0000256" key="5">
    <source>
        <dbReference type="SAM" id="Phobius"/>
    </source>
</evidence>
<dbReference type="InterPro" id="IPR001534">
    <property type="entry name" value="Transthyretin-like"/>
</dbReference>
<dbReference type="EMBL" id="BTRK01000004">
    <property type="protein sequence ID" value="GMR48689.1"/>
    <property type="molecule type" value="Genomic_DNA"/>
</dbReference>
<dbReference type="AlphaFoldDB" id="A0AAN5I1W0"/>
<evidence type="ECO:0000256" key="2">
    <source>
        <dbReference type="ARBA" id="ARBA00010112"/>
    </source>
</evidence>
<evidence type="ECO:0000313" key="7">
    <source>
        <dbReference type="Proteomes" id="UP001328107"/>
    </source>
</evidence>
<dbReference type="PANTHER" id="PTHR21700">
    <property type="entry name" value="TRANSTHYRETIN-LIKE FAMILY PROTEIN-RELATED"/>
    <property type="match status" value="1"/>
</dbReference>
<sequence>TLTRQLLIVLLYQMLPYLLVLLIAPSLIRGREQTVGVRGTIICGSRPLPEADIKLWDADIGPDPDDLMATTRPDSGGRFQLWGTEDEYTNIDPVLRIYHNCSNKWPCKRVVKLSIPDAYVAQGDKVETWYNLGTINLETKFAYEDRECF</sequence>
<name>A0AAN5I1W0_9BILA</name>
<feature type="non-terminal residue" evidence="6">
    <location>
        <position position="1"/>
    </location>
</feature>
<dbReference type="Gene3D" id="2.60.40.3330">
    <property type="match status" value="1"/>
</dbReference>
<comment type="caution">
    <text evidence="6">The sequence shown here is derived from an EMBL/GenBank/DDBJ whole genome shotgun (WGS) entry which is preliminary data.</text>
</comment>
<keyword evidence="5" id="KW-0812">Transmembrane</keyword>
<keyword evidence="5" id="KW-0472">Membrane</keyword>
<evidence type="ECO:0000256" key="4">
    <source>
        <dbReference type="ARBA" id="ARBA00022729"/>
    </source>
</evidence>
<organism evidence="6 7">
    <name type="scientific">Pristionchus mayeri</name>
    <dbReference type="NCBI Taxonomy" id="1317129"/>
    <lineage>
        <taxon>Eukaryota</taxon>
        <taxon>Metazoa</taxon>
        <taxon>Ecdysozoa</taxon>
        <taxon>Nematoda</taxon>
        <taxon>Chromadorea</taxon>
        <taxon>Rhabditida</taxon>
        <taxon>Rhabditina</taxon>
        <taxon>Diplogasteromorpha</taxon>
        <taxon>Diplogasteroidea</taxon>
        <taxon>Neodiplogasteridae</taxon>
        <taxon>Pristionchus</taxon>
    </lineage>
</organism>
<dbReference type="GO" id="GO:0009986">
    <property type="term" value="C:cell surface"/>
    <property type="evidence" value="ECO:0007669"/>
    <property type="project" value="InterPro"/>
</dbReference>
<keyword evidence="4" id="KW-0732">Signal</keyword>
<reference evidence="7" key="1">
    <citation type="submission" date="2022-10" db="EMBL/GenBank/DDBJ databases">
        <title>Genome assembly of Pristionchus species.</title>
        <authorList>
            <person name="Yoshida K."/>
            <person name="Sommer R.J."/>
        </authorList>
    </citation>
    <scope>NUCLEOTIDE SEQUENCE [LARGE SCALE GENOMIC DNA]</scope>
    <source>
        <strain evidence="7">RS5460</strain>
    </source>
</reference>
<comment type="subcellular location">
    <subcellularLocation>
        <location evidence="1">Secreted</location>
    </subcellularLocation>
</comment>
<feature type="transmembrane region" description="Helical" evidence="5">
    <location>
        <begin position="6"/>
        <end position="28"/>
    </location>
</feature>
<dbReference type="InterPro" id="IPR038479">
    <property type="entry name" value="Transthyretin-like_sf"/>
</dbReference>
<evidence type="ECO:0000256" key="3">
    <source>
        <dbReference type="ARBA" id="ARBA00022525"/>
    </source>
</evidence>
<keyword evidence="7" id="KW-1185">Reference proteome</keyword>
<accession>A0AAN5I1W0</accession>
<proteinExistence type="inferred from homology"/>
<dbReference type="PANTHER" id="PTHR21700:SF3">
    <property type="entry name" value="TRANSTHYRETIN-LIKE PROTEIN 5"/>
    <property type="match status" value="1"/>
</dbReference>
<comment type="similarity">
    <text evidence="2">Belongs to the nematode transthyretin-like family.</text>
</comment>
<dbReference type="GO" id="GO:0005576">
    <property type="term" value="C:extracellular region"/>
    <property type="evidence" value="ECO:0007669"/>
    <property type="project" value="UniProtKB-SubCell"/>
</dbReference>
<keyword evidence="3" id="KW-0964">Secreted</keyword>